<dbReference type="Proteomes" id="UP001153365">
    <property type="component" value="Unassembled WGS sequence"/>
</dbReference>
<gene>
    <name evidence="2" type="ORF">PPACK8108_LOCUS18996</name>
</gene>
<proteinExistence type="predicted"/>
<reference evidence="2" key="1">
    <citation type="submission" date="2022-06" db="EMBL/GenBank/DDBJ databases">
        <authorList>
            <consortium name="SYNGENTA / RWTH Aachen University"/>
        </authorList>
    </citation>
    <scope>NUCLEOTIDE SEQUENCE</scope>
</reference>
<comment type="caution">
    <text evidence="2">The sequence shown here is derived from an EMBL/GenBank/DDBJ whole genome shotgun (WGS) entry which is preliminary data.</text>
</comment>
<accession>A0AAV0BEL6</accession>
<evidence type="ECO:0000256" key="1">
    <source>
        <dbReference type="SAM" id="SignalP"/>
    </source>
</evidence>
<dbReference type="AlphaFoldDB" id="A0AAV0BEL6"/>
<feature type="signal peptide" evidence="1">
    <location>
        <begin position="1"/>
        <end position="26"/>
    </location>
</feature>
<evidence type="ECO:0000313" key="2">
    <source>
        <dbReference type="EMBL" id="CAH7684649.1"/>
    </source>
</evidence>
<organism evidence="2 3">
    <name type="scientific">Phakopsora pachyrhizi</name>
    <name type="common">Asian soybean rust disease fungus</name>
    <dbReference type="NCBI Taxonomy" id="170000"/>
    <lineage>
        <taxon>Eukaryota</taxon>
        <taxon>Fungi</taxon>
        <taxon>Dikarya</taxon>
        <taxon>Basidiomycota</taxon>
        <taxon>Pucciniomycotina</taxon>
        <taxon>Pucciniomycetes</taxon>
        <taxon>Pucciniales</taxon>
        <taxon>Phakopsoraceae</taxon>
        <taxon>Phakopsora</taxon>
    </lineage>
</organism>
<protein>
    <submittedName>
        <fullName evidence="2">Expressed protein</fullName>
    </submittedName>
</protein>
<feature type="chain" id="PRO_5043729027" evidence="1">
    <location>
        <begin position="27"/>
        <end position="385"/>
    </location>
</feature>
<evidence type="ECO:0000313" key="3">
    <source>
        <dbReference type="Proteomes" id="UP001153365"/>
    </source>
</evidence>
<keyword evidence="3" id="KW-1185">Reference proteome</keyword>
<sequence length="385" mass="44527">MIFLILNFVLRLSCCGSSLLTGKTEGVPISLINSASSSLDQINIGFVKNSPTIVDIKYRSGIGQLPAEINRVAKQNYKGTDKIANIHRRAFNDKNWSLKKLENLQSTYLGGNKHKRQYIIYDPRPPTGIPAIHFNSIALFWKIHDKFTQPIFYESLIKGKVVDQIFTETLTQIFNGLAKLLDNPIYFLVQVKSPAPGLGHLKEIVYIEYMYIIHNMLLLLYEKIGNLITSDGVMVGRILMGRFDLKKTFRAKINVLNEFLSKIQKANNQVLLLNQYKSFLNDFEFLTNSYIKKLSKRILKKKISDKSFKDEELVSFVKSEIKSKMQLEIYKNHISLRNYKMGYQKILKHFSKLNTNKNEFKWLSKPGIEVFIDWLNKVAQINHYS</sequence>
<dbReference type="EMBL" id="CALTRL010005599">
    <property type="protein sequence ID" value="CAH7684649.1"/>
    <property type="molecule type" value="Genomic_DNA"/>
</dbReference>
<name>A0AAV0BEL6_PHAPC</name>
<keyword evidence="1" id="KW-0732">Signal</keyword>